<gene>
    <name evidence="1" type="ORF">SDC9_49961</name>
</gene>
<dbReference type="AlphaFoldDB" id="A0A644WN89"/>
<organism evidence="1">
    <name type="scientific">bioreactor metagenome</name>
    <dbReference type="NCBI Taxonomy" id="1076179"/>
    <lineage>
        <taxon>unclassified sequences</taxon>
        <taxon>metagenomes</taxon>
        <taxon>ecological metagenomes</taxon>
    </lineage>
</organism>
<accession>A0A644WN89</accession>
<name>A0A644WN89_9ZZZZ</name>
<dbReference type="PANTHER" id="PTHR39185:SF1">
    <property type="entry name" value="SWARMING MOTILITY PROTEIN SWRD"/>
    <property type="match status" value="1"/>
</dbReference>
<evidence type="ECO:0000313" key="1">
    <source>
        <dbReference type="EMBL" id="MPM03694.1"/>
    </source>
</evidence>
<sequence>MIKVTRINKQEKFWVNENLIEFMEETPDTILSMASGRKVPVAETAEEVVRLTEEVRYPVVISQDESGEIIN</sequence>
<protein>
    <recommendedName>
        <fullName evidence="2">Flagellar protein FlbD</fullName>
    </recommendedName>
</protein>
<evidence type="ECO:0008006" key="2">
    <source>
        <dbReference type="Google" id="ProtNLM"/>
    </source>
</evidence>
<reference evidence="1" key="1">
    <citation type="submission" date="2019-08" db="EMBL/GenBank/DDBJ databases">
        <authorList>
            <person name="Kucharzyk K."/>
            <person name="Murdoch R.W."/>
            <person name="Higgins S."/>
            <person name="Loffler F."/>
        </authorList>
    </citation>
    <scope>NUCLEOTIDE SEQUENCE</scope>
</reference>
<dbReference type="PANTHER" id="PTHR39185">
    <property type="entry name" value="SWARMING MOTILITY PROTEIN SWRD"/>
    <property type="match status" value="1"/>
</dbReference>
<dbReference type="InterPro" id="IPR009384">
    <property type="entry name" value="SwrD-like"/>
</dbReference>
<dbReference type="Pfam" id="PF06289">
    <property type="entry name" value="FlbD"/>
    <property type="match status" value="1"/>
</dbReference>
<proteinExistence type="predicted"/>
<dbReference type="EMBL" id="VSSQ01000974">
    <property type="protein sequence ID" value="MPM03694.1"/>
    <property type="molecule type" value="Genomic_DNA"/>
</dbReference>
<comment type="caution">
    <text evidence="1">The sequence shown here is derived from an EMBL/GenBank/DDBJ whole genome shotgun (WGS) entry which is preliminary data.</text>
</comment>